<evidence type="ECO:0000256" key="6">
    <source>
        <dbReference type="PROSITE-ProRule" id="PRU00047"/>
    </source>
</evidence>
<evidence type="ECO:0000256" key="3">
    <source>
        <dbReference type="ARBA" id="ARBA00023125"/>
    </source>
</evidence>
<dbReference type="EnsemblPlants" id="Kaladp0011s0407.1.v1.1">
    <property type="protein sequence ID" value="Kaladp0011s0407.1.v1.1"/>
    <property type="gene ID" value="Kaladp0011s0407.v1.1"/>
</dbReference>
<dbReference type="InterPro" id="IPR006447">
    <property type="entry name" value="Myb_dom_plants"/>
</dbReference>
<name>A0A7N0RH49_KALFE</name>
<evidence type="ECO:0000256" key="4">
    <source>
        <dbReference type="ARBA" id="ARBA00023163"/>
    </source>
</evidence>
<dbReference type="Pfam" id="PF00249">
    <property type="entry name" value="Myb_DNA-binding"/>
    <property type="match status" value="1"/>
</dbReference>
<dbReference type="PROSITE" id="PS50158">
    <property type="entry name" value="ZF_CCHC"/>
    <property type="match status" value="1"/>
</dbReference>
<dbReference type="Gene3D" id="1.10.10.60">
    <property type="entry name" value="Homeodomain-like"/>
    <property type="match status" value="1"/>
</dbReference>
<dbReference type="SUPFAM" id="SSF46689">
    <property type="entry name" value="Homeodomain-like"/>
    <property type="match status" value="1"/>
</dbReference>
<keyword evidence="4" id="KW-0804">Transcription</keyword>
<keyword evidence="2" id="KW-0805">Transcription regulation</keyword>
<dbReference type="InterPro" id="IPR017930">
    <property type="entry name" value="Myb_dom"/>
</dbReference>
<dbReference type="AlphaFoldDB" id="A0A7N0RH49"/>
<keyword evidence="6" id="KW-0862">Zinc</keyword>
<accession>A0A7N0RH49</accession>
<evidence type="ECO:0000313" key="11">
    <source>
        <dbReference type="Proteomes" id="UP000594263"/>
    </source>
</evidence>
<dbReference type="GO" id="GO:0006355">
    <property type="term" value="P:regulation of DNA-templated transcription"/>
    <property type="evidence" value="ECO:0007669"/>
    <property type="project" value="UniProtKB-ARBA"/>
</dbReference>
<dbReference type="CDD" id="cd00167">
    <property type="entry name" value="SANT"/>
    <property type="match status" value="1"/>
</dbReference>
<dbReference type="InterPro" id="IPR001878">
    <property type="entry name" value="Znf_CCHC"/>
</dbReference>
<proteinExistence type="predicted"/>
<dbReference type="PROSITE" id="PS50090">
    <property type="entry name" value="MYB_LIKE"/>
    <property type="match status" value="1"/>
</dbReference>
<dbReference type="InterPro" id="IPR009057">
    <property type="entry name" value="Homeodomain-like_sf"/>
</dbReference>
<dbReference type="GO" id="GO:0008270">
    <property type="term" value="F:zinc ion binding"/>
    <property type="evidence" value="ECO:0007669"/>
    <property type="project" value="UniProtKB-KW"/>
</dbReference>
<dbReference type="PANTHER" id="PTHR44191:SF68">
    <property type="entry name" value="MYB-LIKE DOMAIN-CONTAINING PROTEIN"/>
    <property type="match status" value="1"/>
</dbReference>
<dbReference type="GO" id="GO:0005634">
    <property type="term" value="C:nucleus"/>
    <property type="evidence" value="ECO:0007669"/>
    <property type="project" value="UniProtKB-SubCell"/>
</dbReference>
<evidence type="ECO:0000313" key="10">
    <source>
        <dbReference type="EnsemblPlants" id="Kaladp0011s0407.1.v1.1"/>
    </source>
</evidence>
<dbReference type="GO" id="GO:0003677">
    <property type="term" value="F:DNA binding"/>
    <property type="evidence" value="ECO:0007669"/>
    <property type="project" value="UniProtKB-KW"/>
</dbReference>
<keyword evidence="6" id="KW-0863">Zinc-finger</keyword>
<evidence type="ECO:0000259" key="8">
    <source>
        <dbReference type="PROSITE" id="PS50158"/>
    </source>
</evidence>
<dbReference type="GO" id="GO:0009723">
    <property type="term" value="P:response to ethylene"/>
    <property type="evidence" value="ECO:0007669"/>
    <property type="project" value="TreeGrafter"/>
</dbReference>
<evidence type="ECO:0000256" key="2">
    <source>
        <dbReference type="ARBA" id="ARBA00023015"/>
    </source>
</evidence>
<keyword evidence="5" id="KW-0539">Nucleus</keyword>
<evidence type="ECO:0000259" key="9">
    <source>
        <dbReference type="PROSITE" id="PS51294"/>
    </source>
</evidence>
<reference evidence="10" key="1">
    <citation type="submission" date="2021-01" db="UniProtKB">
        <authorList>
            <consortium name="EnsemblPlants"/>
        </authorList>
    </citation>
    <scope>IDENTIFICATION</scope>
</reference>
<dbReference type="SMART" id="SM00717">
    <property type="entry name" value="SANT"/>
    <property type="match status" value="1"/>
</dbReference>
<dbReference type="NCBIfam" id="TIGR01557">
    <property type="entry name" value="myb_SHAQKYF"/>
    <property type="match status" value="1"/>
</dbReference>
<dbReference type="Gramene" id="Kaladp0011s0407.1.v1.1">
    <property type="protein sequence ID" value="Kaladp0011s0407.1.v1.1"/>
    <property type="gene ID" value="Kaladp0011s0407.v1.1"/>
</dbReference>
<comment type="subcellular location">
    <subcellularLocation>
        <location evidence="1">Nucleus</location>
    </subcellularLocation>
</comment>
<evidence type="ECO:0000256" key="5">
    <source>
        <dbReference type="ARBA" id="ARBA00023242"/>
    </source>
</evidence>
<keyword evidence="11" id="KW-1185">Reference proteome</keyword>
<dbReference type="InterPro" id="IPR001005">
    <property type="entry name" value="SANT/Myb"/>
</dbReference>
<dbReference type="PROSITE" id="PS51294">
    <property type="entry name" value="HTH_MYB"/>
    <property type="match status" value="1"/>
</dbReference>
<organism evidence="10 11">
    <name type="scientific">Kalanchoe fedtschenkoi</name>
    <name type="common">Lavender scallops</name>
    <name type="synonym">South American air plant</name>
    <dbReference type="NCBI Taxonomy" id="63787"/>
    <lineage>
        <taxon>Eukaryota</taxon>
        <taxon>Viridiplantae</taxon>
        <taxon>Streptophyta</taxon>
        <taxon>Embryophyta</taxon>
        <taxon>Tracheophyta</taxon>
        <taxon>Spermatophyta</taxon>
        <taxon>Magnoliopsida</taxon>
        <taxon>eudicotyledons</taxon>
        <taxon>Gunneridae</taxon>
        <taxon>Pentapetalae</taxon>
        <taxon>Saxifragales</taxon>
        <taxon>Crassulaceae</taxon>
        <taxon>Kalanchoe</taxon>
    </lineage>
</organism>
<dbReference type="PANTHER" id="PTHR44191">
    <property type="entry name" value="TRANSCRIPTION FACTOR KUA1"/>
    <property type="match status" value="1"/>
</dbReference>
<protein>
    <submittedName>
        <fullName evidence="10">Uncharacterized protein</fullName>
    </submittedName>
</protein>
<dbReference type="GO" id="GO:0009739">
    <property type="term" value="P:response to gibberellin"/>
    <property type="evidence" value="ECO:0007669"/>
    <property type="project" value="TreeGrafter"/>
</dbReference>
<feature type="domain" description="Myb-like" evidence="7">
    <location>
        <begin position="53"/>
        <end position="97"/>
    </location>
</feature>
<keyword evidence="6" id="KW-0479">Metal-binding</keyword>
<sequence length="137" mass="15730">MKVDRECSNCGEKGHNTRTCIAEKKGMFKLFGVKIIHSNENIKTSYQRKGVLWNEEEHASILHGLQELGRGDWKNISKKFVTTRSPSQIASHAQKYFGRRNGRATDKLRKSIFDQEVEHPDQLGEAYTKTLMTSFIT</sequence>
<evidence type="ECO:0000256" key="1">
    <source>
        <dbReference type="ARBA" id="ARBA00004123"/>
    </source>
</evidence>
<feature type="domain" description="CCHC-type" evidence="8">
    <location>
        <begin position="7"/>
        <end position="20"/>
    </location>
</feature>
<keyword evidence="3" id="KW-0238">DNA-binding</keyword>
<dbReference type="Proteomes" id="UP000594263">
    <property type="component" value="Unplaced"/>
</dbReference>
<evidence type="ECO:0000259" key="7">
    <source>
        <dbReference type="PROSITE" id="PS50090"/>
    </source>
</evidence>
<feature type="domain" description="HTH myb-type" evidence="9">
    <location>
        <begin position="48"/>
        <end position="101"/>
    </location>
</feature>
<dbReference type="InterPro" id="IPR052245">
    <property type="entry name" value="Plant_Stress_Dev_TF"/>
</dbReference>